<accession>A0A8D8M2W1</accession>
<keyword evidence="1" id="KW-1133">Transmembrane helix</keyword>
<reference evidence="2" key="1">
    <citation type="submission" date="2021-05" db="EMBL/GenBank/DDBJ databases">
        <authorList>
            <person name="Alioto T."/>
            <person name="Alioto T."/>
            <person name="Gomez Garrido J."/>
        </authorList>
    </citation>
    <scope>NUCLEOTIDE SEQUENCE</scope>
</reference>
<evidence type="ECO:0000313" key="2">
    <source>
        <dbReference type="EMBL" id="CAG6616622.1"/>
    </source>
</evidence>
<keyword evidence="1" id="KW-0812">Transmembrane</keyword>
<feature type="transmembrane region" description="Helical" evidence="1">
    <location>
        <begin position="6"/>
        <end position="37"/>
    </location>
</feature>
<organism evidence="2">
    <name type="scientific">Cacopsylla melanoneura</name>
    <dbReference type="NCBI Taxonomy" id="428564"/>
    <lineage>
        <taxon>Eukaryota</taxon>
        <taxon>Metazoa</taxon>
        <taxon>Ecdysozoa</taxon>
        <taxon>Arthropoda</taxon>
        <taxon>Hexapoda</taxon>
        <taxon>Insecta</taxon>
        <taxon>Pterygota</taxon>
        <taxon>Neoptera</taxon>
        <taxon>Paraneoptera</taxon>
        <taxon>Hemiptera</taxon>
        <taxon>Sternorrhyncha</taxon>
        <taxon>Psylloidea</taxon>
        <taxon>Psyllidae</taxon>
        <taxon>Psyllinae</taxon>
        <taxon>Cacopsylla</taxon>
    </lineage>
</organism>
<evidence type="ECO:0000256" key="1">
    <source>
        <dbReference type="SAM" id="Phobius"/>
    </source>
</evidence>
<sequence>MYFVRFSIIIYFFTMYFLFCFNFFFFIAQLFIIVFFLTKVIDSNCHYLPKVSTFQGNKFKYGKFVFSSIMKKKIREVKNIKQVYVNSEDISVNVLKPTFEFSCLISSIIVQCS</sequence>
<name>A0A8D8M2W1_9HEMI</name>
<dbReference type="AlphaFoldDB" id="A0A8D8M2W1"/>
<keyword evidence="1" id="KW-0472">Membrane</keyword>
<protein>
    <submittedName>
        <fullName evidence="2">Uncharacterized protein</fullName>
    </submittedName>
</protein>
<proteinExistence type="predicted"/>
<dbReference type="EMBL" id="HBUF01036364">
    <property type="protein sequence ID" value="CAG6616622.1"/>
    <property type="molecule type" value="Transcribed_RNA"/>
</dbReference>